<dbReference type="RefSeq" id="WP_167594285.1">
    <property type="nucleotide sequence ID" value="NZ_FQVI01000043.1"/>
</dbReference>
<accession>A0A1M5CN61</accession>
<sequence>MSYVAPQVRDKFETLSVDLKNIILEKNVQINNLHDLIRVLEEIVKEGEE</sequence>
<dbReference type="Proteomes" id="UP000184245">
    <property type="component" value="Unassembled WGS sequence"/>
</dbReference>
<dbReference type="EMBL" id="FQVI01000043">
    <property type="protein sequence ID" value="SHF56149.1"/>
    <property type="molecule type" value="Genomic_DNA"/>
</dbReference>
<evidence type="ECO:0000313" key="1">
    <source>
        <dbReference type="EMBL" id="SHF56149.1"/>
    </source>
</evidence>
<dbReference type="STRING" id="1122155.SAMN02745158_04217"/>
<reference evidence="1 2" key="1">
    <citation type="submission" date="2016-11" db="EMBL/GenBank/DDBJ databases">
        <authorList>
            <person name="Jaros S."/>
            <person name="Januszkiewicz K."/>
            <person name="Wedrychowicz H."/>
        </authorList>
    </citation>
    <scope>NUCLEOTIDE SEQUENCE [LARGE SCALE GENOMIC DNA]</scope>
    <source>
        <strain evidence="1 2">DSM 17459</strain>
    </source>
</reference>
<gene>
    <name evidence="1" type="ORF">SAMN02745158_04217</name>
</gene>
<proteinExistence type="predicted"/>
<organism evidence="1 2">
    <name type="scientific">Lactonifactor longoviformis DSM 17459</name>
    <dbReference type="NCBI Taxonomy" id="1122155"/>
    <lineage>
        <taxon>Bacteria</taxon>
        <taxon>Bacillati</taxon>
        <taxon>Bacillota</taxon>
        <taxon>Clostridia</taxon>
        <taxon>Eubacteriales</taxon>
        <taxon>Clostridiaceae</taxon>
        <taxon>Lactonifactor</taxon>
    </lineage>
</organism>
<evidence type="ECO:0008006" key="3">
    <source>
        <dbReference type="Google" id="ProtNLM"/>
    </source>
</evidence>
<protein>
    <recommendedName>
        <fullName evidence="3">Molecular chaperone GroEL</fullName>
    </recommendedName>
</protein>
<name>A0A1M5CN61_9CLOT</name>
<evidence type="ECO:0000313" key="2">
    <source>
        <dbReference type="Proteomes" id="UP000184245"/>
    </source>
</evidence>
<dbReference type="AlphaFoldDB" id="A0A1M5CN61"/>
<keyword evidence="2" id="KW-1185">Reference proteome</keyword>